<keyword evidence="7" id="KW-1185">Reference proteome</keyword>
<dbReference type="PANTHER" id="PTHR11712:SF325">
    <property type="entry name" value="3-OXOACYL-(ACYL-CARRIER-PROTEIN) SYNTHASE II FABF"/>
    <property type="match status" value="1"/>
</dbReference>
<dbReference type="EC" id="2.3.1.41" evidence="6"/>
<keyword evidence="6" id="KW-0012">Acyltransferase</keyword>
<dbReference type="PROSITE" id="PS00606">
    <property type="entry name" value="KS3_1"/>
    <property type="match status" value="1"/>
</dbReference>
<feature type="domain" description="Ketosynthase family 3 (KS3)" evidence="5">
    <location>
        <begin position="1"/>
        <end position="406"/>
    </location>
</feature>
<evidence type="ECO:0000256" key="4">
    <source>
        <dbReference type="RuleBase" id="RU003694"/>
    </source>
</evidence>
<dbReference type="NCBIfam" id="NF006587">
    <property type="entry name" value="PRK09116.1"/>
    <property type="match status" value="1"/>
</dbReference>
<dbReference type="InterPro" id="IPR018201">
    <property type="entry name" value="Ketoacyl_synth_AS"/>
</dbReference>
<dbReference type="AlphaFoldDB" id="A0A7V8L7C8"/>
<dbReference type="GO" id="GO:0005829">
    <property type="term" value="C:cytosol"/>
    <property type="evidence" value="ECO:0007669"/>
    <property type="project" value="TreeGrafter"/>
</dbReference>
<evidence type="ECO:0000313" key="7">
    <source>
        <dbReference type="Proteomes" id="UP000053038"/>
    </source>
</evidence>
<dbReference type="EMBL" id="JSXC01000012">
    <property type="protein sequence ID" value="KHN54414.1"/>
    <property type="molecule type" value="Genomic_DNA"/>
</dbReference>
<evidence type="ECO:0000313" key="6">
    <source>
        <dbReference type="EMBL" id="KHN54414.1"/>
    </source>
</evidence>
<dbReference type="PROSITE" id="PS52004">
    <property type="entry name" value="KS3_2"/>
    <property type="match status" value="1"/>
</dbReference>
<evidence type="ECO:0000259" key="5">
    <source>
        <dbReference type="PROSITE" id="PS52004"/>
    </source>
</evidence>
<dbReference type="PANTHER" id="PTHR11712">
    <property type="entry name" value="POLYKETIDE SYNTHASE-RELATED"/>
    <property type="match status" value="1"/>
</dbReference>
<dbReference type="Pfam" id="PF00109">
    <property type="entry name" value="ketoacyl-synt"/>
    <property type="match status" value="1"/>
</dbReference>
<sequence>MRRVVVTGMGGVTAFGESWERVSDGLRAGRNAIRKMPEWQVYDGLNTQLGSPIDHFSLPEHYTRKRIRSMGRVSLMATRATELALEQAGLIGHPVLTNGETGIAYGSSTGSTGPVSEFATMLTEKHTNNITGTTYVQMMPHTTAVNAGLFFGLRGRVIPTSSACTSGSQAIGYAWEAIRHGYQTVMVAGGAEELCPSEAAVFDTLFATSQRNDAPETTPSPFDSSRDGLVIGEGAGTLVLEELEHALARGATIYAELVGFYTNCDAAHITQPQRETMQVCIEGALRCAGLQPNDVGYISAHGTATDRGDVAESQATAAVFGKSTPISSLKSYFGHTLGACGALEAWMSIEMMREGWFAPTLNLRQPAEDCGELDYIMGEPRHIETDYIQSNNFAFGGINTSLIFRRWQ</sequence>
<proteinExistence type="inferred from homology"/>
<accession>A0A7V8L7C8</accession>
<dbReference type="Proteomes" id="UP000053038">
    <property type="component" value="Unassembled WGS sequence"/>
</dbReference>
<evidence type="ECO:0000256" key="2">
    <source>
        <dbReference type="ARBA" id="ARBA00008467"/>
    </source>
</evidence>
<comment type="caution">
    <text evidence="6">The sequence shown here is derived from an EMBL/GenBank/DDBJ whole genome shotgun (WGS) entry which is preliminary data.</text>
</comment>
<keyword evidence="3 4" id="KW-0808">Transferase</keyword>
<comment type="pathway">
    <text evidence="1">Lipid metabolism; fatty acid biosynthesis.</text>
</comment>
<dbReference type="Pfam" id="PF02801">
    <property type="entry name" value="Ketoacyl-synt_C"/>
    <property type="match status" value="1"/>
</dbReference>
<comment type="similarity">
    <text evidence="2 4">Belongs to the thiolase-like superfamily. Beta-ketoacyl-ACP synthases family.</text>
</comment>
<dbReference type="InterPro" id="IPR014030">
    <property type="entry name" value="Ketoacyl_synth_N"/>
</dbReference>
<organism evidence="6 7">
    <name type="scientific">Pectobacterium fontis</name>
    <dbReference type="NCBI Taxonomy" id="2558042"/>
    <lineage>
        <taxon>Bacteria</taxon>
        <taxon>Pseudomonadati</taxon>
        <taxon>Pseudomonadota</taxon>
        <taxon>Gammaproteobacteria</taxon>
        <taxon>Enterobacterales</taxon>
        <taxon>Pectobacteriaceae</taxon>
        <taxon>Pectobacterium</taxon>
    </lineage>
</organism>
<dbReference type="InterPro" id="IPR000794">
    <property type="entry name" value="Beta-ketoacyl_synthase"/>
</dbReference>
<dbReference type="Gene3D" id="3.40.47.10">
    <property type="match status" value="2"/>
</dbReference>
<dbReference type="FunFam" id="3.40.47.10:FF:000018">
    <property type="entry name" value="3-oxoacyl-[acyl-carrier-protein] synthase 2"/>
    <property type="match status" value="1"/>
</dbReference>
<evidence type="ECO:0000256" key="1">
    <source>
        <dbReference type="ARBA" id="ARBA00005194"/>
    </source>
</evidence>
<dbReference type="OrthoDB" id="9808669at2"/>
<dbReference type="GO" id="GO:0006633">
    <property type="term" value="P:fatty acid biosynthetic process"/>
    <property type="evidence" value="ECO:0007669"/>
    <property type="project" value="UniProtKB-UniPathway"/>
</dbReference>
<dbReference type="InterPro" id="IPR016039">
    <property type="entry name" value="Thiolase-like"/>
</dbReference>
<reference evidence="6 7" key="1">
    <citation type="submission" date="2014-10" db="EMBL/GenBank/DDBJ databases">
        <title>Genome sequence of Pectobacterium carotovorum M022.</title>
        <authorList>
            <person name="Chan K.-G."/>
            <person name="Tan W.-S."/>
        </authorList>
    </citation>
    <scope>NUCLEOTIDE SEQUENCE [LARGE SCALE GENOMIC DNA]</scope>
    <source>
        <strain evidence="6 7">M022</strain>
    </source>
</reference>
<dbReference type="CDD" id="cd00834">
    <property type="entry name" value="KAS_I_II"/>
    <property type="match status" value="1"/>
</dbReference>
<dbReference type="InterPro" id="IPR020841">
    <property type="entry name" value="PKS_Beta-ketoAc_synthase_dom"/>
</dbReference>
<name>A0A7V8L7C8_9GAMM</name>
<dbReference type="SUPFAM" id="SSF53901">
    <property type="entry name" value="Thiolase-like"/>
    <property type="match status" value="2"/>
</dbReference>
<gene>
    <name evidence="6" type="ORF">OI69_03880</name>
</gene>
<protein>
    <submittedName>
        <fullName evidence="6">3-oxoacyl-ACP synthase</fullName>
        <ecNumber evidence="6">2.3.1.41</ecNumber>
    </submittedName>
</protein>
<evidence type="ECO:0000256" key="3">
    <source>
        <dbReference type="ARBA" id="ARBA00022679"/>
    </source>
</evidence>
<dbReference type="RefSeq" id="WP_039346399.1">
    <property type="nucleotide sequence ID" value="NZ_JSXC01000012.1"/>
</dbReference>
<dbReference type="SMART" id="SM00825">
    <property type="entry name" value="PKS_KS"/>
    <property type="match status" value="1"/>
</dbReference>
<dbReference type="GO" id="GO:0004315">
    <property type="term" value="F:3-oxoacyl-[acyl-carrier-protein] synthase activity"/>
    <property type="evidence" value="ECO:0007669"/>
    <property type="project" value="UniProtKB-EC"/>
</dbReference>
<dbReference type="InterPro" id="IPR014031">
    <property type="entry name" value="Ketoacyl_synth_C"/>
</dbReference>
<dbReference type="UniPathway" id="UPA00094"/>